<organism evidence="8 9">
    <name type="scientific">Paractinoplanes pyxinae</name>
    <dbReference type="NCBI Taxonomy" id="2997416"/>
    <lineage>
        <taxon>Bacteria</taxon>
        <taxon>Bacillati</taxon>
        <taxon>Actinomycetota</taxon>
        <taxon>Actinomycetes</taxon>
        <taxon>Micromonosporales</taxon>
        <taxon>Micromonosporaceae</taxon>
        <taxon>Paractinoplanes</taxon>
    </lineage>
</organism>
<evidence type="ECO:0000259" key="7">
    <source>
        <dbReference type="Pfam" id="PF04234"/>
    </source>
</evidence>
<evidence type="ECO:0000256" key="4">
    <source>
        <dbReference type="ARBA" id="ARBA00023008"/>
    </source>
</evidence>
<dbReference type="InterPro" id="IPR032694">
    <property type="entry name" value="CopC/D"/>
</dbReference>
<keyword evidence="5" id="KW-0812">Transmembrane</keyword>
<dbReference type="InterPro" id="IPR014756">
    <property type="entry name" value="Ig_E-set"/>
</dbReference>
<feature type="chain" id="PRO_5046626691" evidence="6">
    <location>
        <begin position="21"/>
        <end position="161"/>
    </location>
</feature>
<comment type="caution">
    <text evidence="8">The sequence shown here is derived from an EMBL/GenBank/DDBJ whole genome shotgun (WGS) entry which is preliminary data.</text>
</comment>
<sequence>MAAVAFVAVLAVASPAWAHAQLVAATPSQDATLTASPATVELTFSEDLNPEFVTVALSNATRQRLPTSTPSVAGPTATVTPGGPLVDGVYTVAYRVVSADGHTVQGSYDFTVGTPAQPVAAARASTPSGLPWFVLAGLGVLGLALAGAAAYFYAFGRRKRP</sequence>
<keyword evidence="5" id="KW-1133">Transmembrane helix</keyword>
<dbReference type="Proteomes" id="UP001151002">
    <property type="component" value="Unassembled WGS sequence"/>
</dbReference>
<feature type="domain" description="CopC" evidence="7">
    <location>
        <begin position="19"/>
        <end position="112"/>
    </location>
</feature>
<feature type="transmembrane region" description="Helical" evidence="5">
    <location>
        <begin position="132"/>
        <end position="155"/>
    </location>
</feature>
<keyword evidence="5" id="KW-0472">Membrane</keyword>
<dbReference type="RefSeq" id="WP_267561153.1">
    <property type="nucleotide sequence ID" value="NZ_JAPNTZ010000001.1"/>
</dbReference>
<accession>A0ABT4AV22</accession>
<keyword evidence="9" id="KW-1185">Reference proteome</keyword>
<dbReference type="Pfam" id="PF04234">
    <property type="entry name" value="CopC"/>
    <property type="match status" value="1"/>
</dbReference>
<keyword evidence="4" id="KW-0186">Copper</keyword>
<protein>
    <submittedName>
        <fullName evidence="8">Copper resistance protein CopC</fullName>
    </submittedName>
</protein>
<keyword evidence="2" id="KW-0479">Metal-binding</keyword>
<evidence type="ECO:0000313" key="8">
    <source>
        <dbReference type="EMBL" id="MCY1137280.1"/>
    </source>
</evidence>
<evidence type="ECO:0000256" key="2">
    <source>
        <dbReference type="ARBA" id="ARBA00022723"/>
    </source>
</evidence>
<reference evidence="8" key="1">
    <citation type="submission" date="2022-11" db="EMBL/GenBank/DDBJ databases">
        <authorList>
            <person name="Somphong A."/>
            <person name="Phongsopitanun W."/>
        </authorList>
    </citation>
    <scope>NUCLEOTIDE SEQUENCE</scope>
    <source>
        <strain evidence="8">Pm04-4</strain>
    </source>
</reference>
<proteinExistence type="predicted"/>
<dbReference type="InterPro" id="IPR007348">
    <property type="entry name" value="CopC_dom"/>
</dbReference>
<name>A0ABT4AV22_9ACTN</name>
<evidence type="ECO:0000256" key="5">
    <source>
        <dbReference type="SAM" id="Phobius"/>
    </source>
</evidence>
<evidence type="ECO:0000313" key="9">
    <source>
        <dbReference type="Proteomes" id="UP001151002"/>
    </source>
</evidence>
<comment type="subcellular location">
    <subcellularLocation>
        <location evidence="1">Cell envelope</location>
    </subcellularLocation>
</comment>
<gene>
    <name evidence="8" type="ORF">OWR29_04655</name>
</gene>
<evidence type="ECO:0000256" key="1">
    <source>
        <dbReference type="ARBA" id="ARBA00004196"/>
    </source>
</evidence>
<dbReference type="SUPFAM" id="SSF81296">
    <property type="entry name" value="E set domains"/>
    <property type="match status" value="1"/>
</dbReference>
<dbReference type="EMBL" id="JAPNTZ010000001">
    <property type="protein sequence ID" value="MCY1137280.1"/>
    <property type="molecule type" value="Genomic_DNA"/>
</dbReference>
<evidence type="ECO:0000256" key="3">
    <source>
        <dbReference type="ARBA" id="ARBA00022729"/>
    </source>
</evidence>
<dbReference type="InterPro" id="IPR014755">
    <property type="entry name" value="Cu-Rt/internalin_Ig-like"/>
</dbReference>
<feature type="signal peptide" evidence="6">
    <location>
        <begin position="1"/>
        <end position="20"/>
    </location>
</feature>
<dbReference type="PANTHER" id="PTHR34820:SF4">
    <property type="entry name" value="INNER MEMBRANE PROTEIN YEBZ"/>
    <property type="match status" value="1"/>
</dbReference>
<dbReference type="PANTHER" id="PTHR34820">
    <property type="entry name" value="INNER MEMBRANE PROTEIN YEBZ"/>
    <property type="match status" value="1"/>
</dbReference>
<evidence type="ECO:0000256" key="6">
    <source>
        <dbReference type="SAM" id="SignalP"/>
    </source>
</evidence>
<dbReference type="Gene3D" id="2.60.40.1220">
    <property type="match status" value="1"/>
</dbReference>
<keyword evidence="3 6" id="KW-0732">Signal</keyword>